<dbReference type="CDD" id="cd00093">
    <property type="entry name" value="HTH_XRE"/>
    <property type="match status" value="1"/>
</dbReference>
<name>X1G7C3_9ZZZZ</name>
<accession>X1G7C3</accession>
<dbReference type="SMART" id="SM00530">
    <property type="entry name" value="HTH_XRE"/>
    <property type="match status" value="1"/>
</dbReference>
<protein>
    <recommendedName>
        <fullName evidence="1">HTH cro/C1-type domain-containing protein</fullName>
    </recommendedName>
</protein>
<dbReference type="PROSITE" id="PS50943">
    <property type="entry name" value="HTH_CROC1"/>
    <property type="match status" value="1"/>
</dbReference>
<feature type="non-terminal residue" evidence="2">
    <location>
        <position position="1"/>
    </location>
</feature>
<comment type="caution">
    <text evidence="2">The sequence shown here is derived from an EMBL/GenBank/DDBJ whole genome shotgun (WGS) entry which is preliminary data.</text>
</comment>
<proteinExistence type="predicted"/>
<organism evidence="2">
    <name type="scientific">marine sediment metagenome</name>
    <dbReference type="NCBI Taxonomy" id="412755"/>
    <lineage>
        <taxon>unclassified sequences</taxon>
        <taxon>metagenomes</taxon>
        <taxon>ecological metagenomes</taxon>
    </lineage>
</organism>
<sequence>TIIRSKMQAKGYPTKPKTLGQKIRKHRMDLGLFQKEVARFVGVVTDTVTLWENGRKEPSKRYLKRIEQFLKKK</sequence>
<reference evidence="2" key="1">
    <citation type="journal article" date="2014" name="Front. Microbiol.">
        <title>High frequency of phylogenetically diverse reductive dehalogenase-homologous genes in deep subseafloor sedimentary metagenomes.</title>
        <authorList>
            <person name="Kawai M."/>
            <person name="Futagami T."/>
            <person name="Toyoda A."/>
            <person name="Takaki Y."/>
            <person name="Nishi S."/>
            <person name="Hori S."/>
            <person name="Arai W."/>
            <person name="Tsubouchi T."/>
            <person name="Morono Y."/>
            <person name="Uchiyama I."/>
            <person name="Ito T."/>
            <person name="Fujiyama A."/>
            <person name="Inagaki F."/>
            <person name="Takami H."/>
        </authorList>
    </citation>
    <scope>NUCLEOTIDE SEQUENCE</scope>
    <source>
        <strain evidence="2">Expedition CK06-06</strain>
    </source>
</reference>
<gene>
    <name evidence="2" type="ORF">S03H2_26253</name>
</gene>
<evidence type="ECO:0000313" key="2">
    <source>
        <dbReference type="EMBL" id="GAH40730.1"/>
    </source>
</evidence>
<dbReference type="InterPro" id="IPR010982">
    <property type="entry name" value="Lambda_DNA-bd_dom_sf"/>
</dbReference>
<dbReference type="Pfam" id="PF01381">
    <property type="entry name" value="HTH_3"/>
    <property type="match status" value="1"/>
</dbReference>
<dbReference type="InterPro" id="IPR001387">
    <property type="entry name" value="Cro/C1-type_HTH"/>
</dbReference>
<dbReference type="GO" id="GO:0003677">
    <property type="term" value="F:DNA binding"/>
    <property type="evidence" value="ECO:0007669"/>
    <property type="project" value="InterPro"/>
</dbReference>
<dbReference type="SUPFAM" id="SSF47413">
    <property type="entry name" value="lambda repressor-like DNA-binding domains"/>
    <property type="match status" value="1"/>
</dbReference>
<dbReference type="Gene3D" id="1.10.260.40">
    <property type="entry name" value="lambda repressor-like DNA-binding domains"/>
    <property type="match status" value="1"/>
</dbReference>
<feature type="domain" description="HTH cro/C1-type" evidence="1">
    <location>
        <begin position="23"/>
        <end position="71"/>
    </location>
</feature>
<dbReference type="AlphaFoldDB" id="X1G7C3"/>
<dbReference type="EMBL" id="BARU01015146">
    <property type="protein sequence ID" value="GAH40730.1"/>
    <property type="molecule type" value="Genomic_DNA"/>
</dbReference>
<evidence type="ECO:0000259" key="1">
    <source>
        <dbReference type="PROSITE" id="PS50943"/>
    </source>
</evidence>